<keyword evidence="2" id="KW-0479">Metal-binding</keyword>
<dbReference type="PANTHER" id="PTHR10869">
    <property type="entry name" value="PROLYL 4-HYDROXYLASE ALPHA SUBUNIT"/>
    <property type="match status" value="1"/>
</dbReference>
<dbReference type="GO" id="GO:0005783">
    <property type="term" value="C:endoplasmic reticulum"/>
    <property type="evidence" value="ECO:0007669"/>
    <property type="project" value="TreeGrafter"/>
</dbReference>
<dbReference type="OrthoDB" id="69177at2759"/>
<dbReference type="FunFam" id="2.60.120.620:FF:000020">
    <property type="entry name" value="Unplaced genomic scaffold supercont2.4, whole genome shotgun sequence"/>
    <property type="match status" value="1"/>
</dbReference>
<evidence type="ECO:0000256" key="6">
    <source>
        <dbReference type="SAM" id="MobiDB-lite"/>
    </source>
</evidence>
<dbReference type="GO" id="GO:0004656">
    <property type="term" value="F:procollagen-proline 4-dioxygenase activity"/>
    <property type="evidence" value="ECO:0007669"/>
    <property type="project" value="TreeGrafter"/>
</dbReference>
<accession>A0A5N6JV71</accession>
<dbReference type="Pfam" id="PF13640">
    <property type="entry name" value="2OG-FeII_Oxy_3"/>
    <property type="match status" value="1"/>
</dbReference>
<comment type="caution">
    <text evidence="8">The sequence shown here is derived from an EMBL/GenBank/DDBJ whole genome shotgun (WGS) entry which is preliminary data.</text>
</comment>
<sequence length="529" mass="58936">MAKSKGKRKQQGLSTEHNIKKVKTSNIITPPPEVPTEPKTLHDLLIAEEDIEISVDTLNTLAQNPALIKSKACKELRTAVFEFRNACTTGFNASIDTNPTARISGALADEGYTEARILLAEMRIREQKPKLGALCRWVRDLDVVSGLAEQLDDTGAKRTKREEQLLVVLDAILRVTGPVDYSVEDDMVTDGPIVPRKAWNLRDNTIPRKQTYDSVLDGSIFKSLPEDIKSQFRIIETTPGLDRKPANLHPAILWASQDNAITFSENPPKTTHHTHPIVPNLHLLKDVLSPEECIRIIAAGETVGFTPDAPIRAEGEENSILAHNFYWIADNAFCDGVWNRVKDFVPVQVNGKQVRGLNRRFRVYRYVPGAEYRAHIDGAWPPSGIDPTNDTYIYDCSPPGAKQSSLFTFLIYLNDEFDSGETTYFLPSAKEGCMNAYSIKPIQGSVAMFPHGETEGSLLHEGTGVKRGSKASANTDSLKKFKLTQRKDQHQSDPAAQVPKWKFGPGAMWRLPDEALRMSDRPKLPNLEC</sequence>
<dbReference type="AlphaFoldDB" id="A0A5N6JV71"/>
<dbReference type="EMBL" id="VIGI01000013">
    <property type="protein sequence ID" value="KAB8292161.1"/>
    <property type="molecule type" value="Genomic_DNA"/>
</dbReference>
<dbReference type="InterPro" id="IPR045054">
    <property type="entry name" value="P4HA-like"/>
</dbReference>
<dbReference type="InterPro" id="IPR005123">
    <property type="entry name" value="Oxoglu/Fe-dep_dioxygenase_dom"/>
</dbReference>
<keyword evidence="4" id="KW-0560">Oxidoreductase</keyword>
<evidence type="ECO:0000259" key="7">
    <source>
        <dbReference type="PROSITE" id="PS51471"/>
    </source>
</evidence>
<proteinExistence type="predicted"/>
<evidence type="ECO:0000256" key="4">
    <source>
        <dbReference type="ARBA" id="ARBA00023002"/>
    </source>
</evidence>
<evidence type="ECO:0000256" key="3">
    <source>
        <dbReference type="ARBA" id="ARBA00022964"/>
    </source>
</evidence>
<evidence type="ECO:0000256" key="2">
    <source>
        <dbReference type="ARBA" id="ARBA00022723"/>
    </source>
</evidence>
<protein>
    <recommendedName>
        <fullName evidence="7">Fe2OG dioxygenase domain-containing protein</fullName>
    </recommendedName>
</protein>
<dbReference type="InterPro" id="IPR006620">
    <property type="entry name" value="Pro_4_hyd_alph"/>
</dbReference>
<dbReference type="SMART" id="SM00702">
    <property type="entry name" value="P4Hc"/>
    <property type="match status" value="1"/>
</dbReference>
<keyword evidence="5" id="KW-0408">Iron</keyword>
<organism evidence="8 9">
    <name type="scientific">Monilinia laxa</name>
    <name type="common">Brown rot fungus</name>
    <name type="synonym">Sclerotinia laxa</name>
    <dbReference type="NCBI Taxonomy" id="61186"/>
    <lineage>
        <taxon>Eukaryota</taxon>
        <taxon>Fungi</taxon>
        <taxon>Dikarya</taxon>
        <taxon>Ascomycota</taxon>
        <taxon>Pezizomycotina</taxon>
        <taxon>Leotiomycetes</taxon>
        <taxon>Helotiales</taxon>
        <taxon>Sclerotiniaceae</taxon>
        <taxon>Monilinia</taxon>
    </lineage>
</organism>
<evidence type="ECO:0000256" key="1">
    <source>
        <dbReference type="ARBA" id="ARBA00001961"/>
    </source>
</evidence>
<feature type="domain" description="Fe2OG dioxygenase" evidence="7">
    <location>
        <begin position="356"/>
        <end position="479"/>
    </location>
</feature>
<dbReference type="PANTHER" id="PTHR10869:SF247">
    <property type="entry name" value="FE2OG DIOXYGENASE DOMAIN-CONTAINING PROTEIN"/>
    <property type="match status" value="1"/>
</dbReference>
<dbReference type="GO" id="GO:0031418">
    <property type="term" value="F:L-ascorbic acid binding"/>
    <property type="evidence" value="ECO:0007669"/>
    <property type="project" value="InterPro"/>
</dbReference>
<dbReference type="Proteomes" id="UP000326757">
    <property type="component" value="Unassembled WGS sequence"/>
</dbReference>
<feature type="region of interest" description="Disordered" evidence="6">
    <location>
        <begin position="1"/>
        <end position="36"/>
    </location>
</feature>
<dbReference type="PROSITE" id="PS51471">
    <property type="entry name" value="FE2OG_OXY"/>
    <property type="match status" value="1"/>
</dbReference>
<feature type="compositionally biased region" description="Basic residues" evidence="6">
    <location>
        <begin position="1"/>
        <end position="10"/>
    </location>
</feature>
<evidence type="ECO:0000313" key="9">
    <source>
        <dbReference type="Proteomes" id="UP000326757"/>
    </source>
</evidence>
<keyword evidence="3" id="KW-0223">Dioxygenase</keyword>
<dbReference type="Gene3D" id="2.60.120.620">
    <property type="entry name" value="q2cbj1_9rhob like domain"/>
    <property type="match status" value="1"/>
</dbReference>
<dbReference type="GO" id="GO:0005506">
    <property type="term" value="F:iron ion binding"/>
    <property type="evidence" value="ECO:0007669"/>
    <property type="project" value="InterPro"/>
</dbReference>
<dbReference type="InterPro" id="IPR044862">
    <property type="entry name" value="Pro_4_hyd_alph_FE2OG_OXY"/>
</dbReference>
<comment type="cofactor">
    <cofactor evidence="1">
        <name>L-ascorbate</name>
        <dbReference type="ChEBI" id="CHEBI:38290"/>
    </cofactor>
</comment>
<keyword evidence="9" id="KW-1185">Reference proteome</keyword>
<reference evidence="8 9" key="1">
    <citation type="submission" date="2019-06" db="EMBL/GenBank/DDBJ databases">
        <title>Genome Sequence of the Brown Rot Fungal Pathogen Monilinia laxa.</title>
        <authorList>
            <person name="De Miccolis Angelini R.M."/>
            <person name="Landi L."/>
            <person name="Abate D."/>
            <person name="Pollastro S."/>
            <person name="Romanazzi G."/>
            <person name="Faretra F."/>
        </authorList>
    </citation>
    <scope>NUCLEOTIDE SEQUENCE [LARGE SCALE GENOMIC DNA]</scope>
    <source>
        <strain evidence="8 9">Mlax316</strain>
    </source>
</reference>
<name>A0A5N6JV71_MONLA</name>
<evidence type="ECO:0000313" key="8">
    <source>
        <dbReference type="EMBL" id="KAB8292161.1"/>
    </source>
</evidence>
<evidence type="ECO:0000256" key="5">
    <source>
        <dbReference type="ARBA" id="ARBA00023004"/>
    </source>
</evidence>
<gene>
    <name evidence="8" type="ORF">EYC80_007904</name>
</gene>